<dbReference type="AlphaFoldDB" id="B0WW83"/>
<proteinExistence type="predicted"/>
<organism>
    <name type="scientific">Culex quinquefasciatus</name>
    <name type="common">Southern house mosquito</name>
    <name type="synonym">Culex pungens</name>
    <dbReference type="NCBI Taxonomy" id="7176"/>
    <lineage>
        <taxon>Eukaryota</taxon>
        <taxon>Metazoa</taxon>
        <taxon>Ecdysozoa</taxon>
        <taxon>Arthropoda</taxon>
        <taxon>Hexapoda</taxon>
        <taxon>Insecta</taxon>
        <taxon>Pterygota</taxon>
        <taxon>Neoptera</taxon>
        <taxon>Endopterygota</taxon>
        <taxon>Diptera</taxon>
        <taxon>Nematocera</taxon>
        <taxon>Culicoidea</taxon>
        <taxon>Culicidae</taxon>
        <taxon>Culicinae</taxon>
        <taxon>Culicini</taxon>
        <taxon>Culex</taxon>
        <taxon>Culex</taxon>
    </lineage>
</organism>
<evidence type="ECO:0000256" key="6">
    <source>
        <dbReference type="ARBA" id="ARBA00023125"/>
    </source>
</evidence>
<feature type="compositionally biased region" description="Low complexity" evidence="10">
    <location>
        <begin position="11"/>
        <end position="22"/>
    </location>
</feature>
<accession>B0WW83</accession>
<keyword evidence="6" id="KW-0238">DNA-binding</keyword>
<comment type="subcellular location">
    <subcellularLocation>
        <location evidence="1">Nucleus</location>
    </subcellularLocation>
</comment>
<dbReference type="GO" id="GO:0000977">
    <property type="term" value="F:RNA polymerase II transcription regulatory region sequence-specific DNA binding"/>
    <property type="evidence" value="ECO:0007669"/>
    <property type="project" value="TreeGrafter"/>
</dbReference>
<dbReference type="STRING" id="7176.B0WW83"/>
<dbReference type="GO" id="GO:0000981">
    <property type="term" value="F:DNA-binding transcription factor activity, RNA polymerase II-specific"/>
    <property type="evidence" value="ECO:0007669"/>
    <property type="project" value="TreeGrafter"/>
</dbReference>
<dbReference type="InterPro" id="IPR050453">
    <property type="entry name" value="LIM_Homeobox_TF"/>
</dbReference>
<dbReference type="PROSITE" id="PS00478">
    <property type="entry name" value="LIM_DOMAIN_1"/>
    <property type="match status" value="1"/>
</dbReference>
<evidence type="ECO:0000256" key="3">
    <source>
        <dbReference type="ARBA" id="ARBA00022737"/>
    </source>
</evidence>
<protein>
    <recommendedName>
        <fullName evidence="11">LIM zinc-binding domain-containing protein</fullName>
    </recommendedName>
</protein>
<dbReference type="VEuPathDB" id="VectorBase:CQUJHB005774"/>
<reference evidence="13" key="2">
    <citation type="submission" date="2021-02" db="UniProtKB">
        <authorList>
            <consortium name="EnsemblMetazoa"/>
        </authorList>
    </citation>
    <scope>IDENTIFICATION</scope>
    <source>
        <strain evidence="13">JHB</strain>
    </source>
</reference>
<reference evidence="12" key="1">
    <citation type="submission" date="2007-03" db="EMBL/GenBank/DDBJ databases">
        <title>Annotation of Culex pipiens quinquefasciatus.</title>
        <authorList>
            <consortium name="The Broad Institute Genome Sequencing Platform"/>
            <person name="Atkinson P.W."/>
            <person name="Hemingway J."/>
            <person name="Christensen B.M."/>
            <person name="Higgs S."/>
            <person name="Kodira C."/>
            <person name="Hannick L."/>
            <person name="Megy K."/>
            <person name="O'Leary S."/>
            <person name="Pearson M."/>
            <person name="Haas B.J."/>
            <person name="Mauceli E."/>
            <person name="Wortman J.R."/>
            <person name="Lee N.H."/>
            <person name="Guigo R."/>
            <person name="Stanke M."/>
            <person name="Alvarado L."/>
            <person name="Amedeo P."/>
            <person name="Antoine C.H."/>
            <person name="Arensburger P."/>
            <person name="Bidwell S.L."/>
            <person name="Crawford M."/>
            <person name="Camaro F."/>
            <person name="Devon K."/>
            <person name="Engels R."/>
            <person name="Hammond M."/>
            <person name="Howarth C."/>
            <person name="Koehrsen M."/>
            <person name="Lawson D."/>
            <person name="Montgomery P."/>
            <person name="Nene V."/>
            <person name="Nusbaum C."/>
            <person name="Puiu D."/>
            <person name="Romero-Severson J."/>
            <person name="Severson D.W."/>
            <person name="Shumway M."/>
            <person name="Sisk P."/>
            <person name="Stolte C."/>
            <person name="Zeng Q."/>
            <person name="Eisenstadt E."/>
            <person name="Fraser-Liggett C."/>
            <person name="Strausberg R."/>
            <person name="Galagan J."/>
            <person name="Birren B."/>
            <person name="Collins F.H."/>
        </authorList>
    </citation>
    <scope>NUCLEOTIDE SEQUENCE [LARGE SCALE GENOMIC DNA]</scope>
    <source>
        <strain evidence="12">JHB</strain>
    </source>
</reference>
<dbReference type="EnsemblMetazoa" id="CPIJ011684-RA">
    <property type="protein sequence ID" value="CPIJ011684-PA"/>
    <property type="gene ID" value="CPIJ011684"/>
</dbReference>
<keyword evidence="4 9" id="KW-0862">Zinc</keyword>
<keyword evidence="7" id="KW-0371">Homeobox</keyword>
<evidence type="ECO:0000256" key="5">
    <source>
        <dbReference type="ARBA" id="ARBA00023038"/>
    </source>
</evidence>
<keyword evidence="2 9" id="KW-0479">Metal-binding</keyword>
<sequence>MAFMKSDHKTSTTTTATTPPEAAQEERTLALAFVTQKPRRNTRFKILTENTKAPPRAVALASYLGDGFSAVGTRAPPAKDLMAFGSVLQHNQHNIGRGEPPSGVVDPCAGCNKPILDKFLLNVLERGWHASCVRCCECHQPLSDKCFSRESKLYCRNDFFRKQLSTGEQLYVLDDNKFICKDDYLLGKGPHPSTMTAHKEATARSFLPFNCTINVPPAILPTETGALTIRPSRPRTRDAWEEGFFCALAVSRKKSTRTLSYYSFSGKTLNGTPQSSMPGQQGAE</sequence>
<evidence type="ECO:0000256" key="2">
    <source>
        <dbReference type="ARBA" id="ARBA00022723"/>
    </source>
</evidence>
<name>B0WW83_CULQU</name>
<dbReference type="GO" id="GO:0005634">
    <property type="term" value="C:nucleus"/>
    <property type="evidence" value="ECO:0007669"/>
    <property type="project" value="UniProtKB-SubCell"/>
</dbReference>
<evidence type="ECO:0000313" key="13">
    <source>
        <dbReference type="EnsemblMetazoa" id="CPIJ011684-PA"/>
    </source>
</evidence>
<dbReference type="PANTHER" id="PTHR24208:SF105">
    <property type="entry name" value="DLIM1"/>
    <property type="match status" value="1"/>
</dbReference>
<evidence type="ECO:0000259" key="11">
    <source>
        <dbReference type="PROSITE" id="PS50023"/>
    </source>
</evidence>
<evidence type="ECO:0000256" key="7">
    <source>
        <dbReference type="ARBA" id="ARBA00023155"/>
    </source>
</evidence>
<keyword evidence="8" id="KW-0539">Nucleus</keyword>
<dbReference type="PROSITE" id="PS50023">
    <property type="entry name" value="LIM_DOMAIN_2"/>
    <property type="match status" value="1"/>
</dbReference>
<evidence type="ECO:0000256" key="10">
    <source>
        <dbReference type="SAM" id="MobiDB-lite"/>
    </source>
</evidence>
<keyword evidence="5 9" id="KW-0440">LIM domain</keyword>
<dbReference type="OrthoDB" id="10068367at2759"/>
<evidence type="ECO:0000256" key="8">
    <source>
        <dbReference type="ARBA" id="ARBA00023242"/>
    </source>
</evidence>
<evidence type="ECO:0000256" key="4">
    <source>
        <dbReference type="ARBA" id="ARBA00022833"/>
    </source>
</evidence>
<feature type="compositionally biased region" description="Basic and acidic residues" evidence="10">
    <location>
        <begin position="1"/>
        <end position="10"/>
    </location>
</feature>
<evidence type="ECO:0000313" key="14">
    <source>
        <dbReference type="Proteomes" id="UP000002320"/>
    </source>
</evidence>
<dbReference type="FunFam" id="2.10.110.10:FF:000120">
    <property type="entry name" value="Insulin gene enhancer protein ISL-2"/>
    <property type="match status" value="1"/>
</dbReference>
<dbReference type="GO" id="GO:0030182">
    <property type="term" value="P:neuron differentiation"/>
    <property type="evidence" value="ECO:0007669"/>
    <property type="project" value="TreeGrafter"/>
</dbReference>
<dbReference type="Pfam" id="PF00412">
    <property type="entry name" value="LIM"/>
    <property type="match status" value="1"/>
</dbReference>
<evidence type="ECO:0000256" key="9">
    <source>
        <dbReference type="PROSITE-ProRule" id="PRU00125"/>
    </source>
</evidence>
<dbReference type="eggNOG" id="KOG0490">
    <property type="taxonomic scope" value="Eukaryota"/>
</dbReference>
<dbReference type="KEGG" id="cqu:CpipJ_CPIJ011684"/>
<dbReference type="PANTHER" id="PTHR24208">
    <property type="entry name" value="LIM/HOMEOBOX PROTEIN LHX"/>
    <property type="match status" value="1"/>
</dbReference>
<evidence type="ECO:0000256" key="1">
    <source>
        <dbReference type="ARBA" id="ARBA00004123"/>
    </source>
</evidence>
<dbReference type="Gene3D" id="2.10.110.10">
    <property type="entry name" value="Cysteine Rich Protein"/>
    <property type="match status" value="1"/>
</dbReference>
<dbReference type="CDD" id="cd09367">
    <property type="entry name" value="LIM1_Lhx1_Lhx5"/>
    <property type="match status" value="1"/>
</dbReference>
<dbReference type="SUPFAM" id="SSF57716">
    <property type="entry name" value="Glucocorticoid receptor-like (DNA-binding domain)"/>
    <property type="match status" value="1"/>
</dbReference>
<dbReference type="InterPro" id="IPR049618">
    <property type="entry name" value="Lhx1/5_LIM1"/>
</dbReference>
<dbReference type="HOGENOM" id="CLU_980906_0_0_1"/>
<keyword evidence="14" id="KW-1185">Reference proteome</keyword>
<feature type="domain" description="LIM zinc-binding" evidence="11">
    <location>
        <begin position="106"/>
        <end position="165"/>
    </location>
</feature>
<dbReference type="Proteomes" id="UP000002320">
    <property type="component" value="Unassembled WGS sequence"/>
</dbReference>
<dbReference type="EMBL" id="DS232140">
    <property type="protein sequence ID" value="EDS35915.1"/>
    <property type="molecule type" value="Genomic_DNA"/>
</dbReference>
<dbReference type="SMART" id="SM00132">
    <property type="entry name" value="LIM"/>
    <property type="match status" value="1"/>
</dbReference>
<keyword evidence="3" id="KW-0677">Repeat</keyword>
<dbReference type="InParanoid" id="B0WW83"/>
<evidence type="ECO:0000313" key="12">
    <source>
        <dbReference type="EMBL" id="EDS35915.1"/>
    </source>
</evidence>
<gene>
    <name evidence="13" type="primary">6044091</name>
    <name evidence="12" type="ORF">CpipJ_CPIJ011684</name>
</gene>
<feature type="region of interest" description="Disordered" evidence="10">
    <location>
        <begin position="1"/>
        <end position="24"/>
    </location>
</feature>
<dbReference type="InterPro" id="IPR001781">
    <property type="entry name" value="Znf_LIM"/>
</dbReference>
<dbReference type="VEuPathDB" id="VectorBase:CPIJ011684"/>
<dbReference type="GO" id="GO:0008270">
    <property type="term" value="F:zinc ion binding"/>
    <property type="evidence" value="ECO:0007669"/>
    <property type="project" value="InterPro"/>
</dbReference>